<dbReference type="InterPro" id="IPR008962">
    <property type="entry name" value="PapD-like_sf"/>
</dbReference>
<evidence type="ECO:0000313" key="4">
    <source>
        <dbReference type="Proteomes" id="UP000277928"/>
    </source>
</evidence>
<evidence type="ECO:0000259" key="2">
    <source>
        <dbReference type="PROSITE" id="PS50202"/>
    </source>
</evidence>
<evidence type="ECO:0000256" key="1">
    <source>
        <dbReference type="SAM" id="SignalP"/>
    </source>
</evidence>
<dbReference type="AlphaFoldDB" id="A0A3P6SFK7"/>
<dbReference type="PANTHER" id="PTHR12121:SF34">
    <property type="entry name" value="PROTEIN ANGEL"/>
    <property type="match status" value="1"/>
</dbReference>
<sequence length="1003" mass="113346">MELLAFYTVTLVLMRQVVAWGVPSDCSCCVPTICPPPVICPPRICPPCLPAVAIRPISTCCHTCICSVRRKRDVSSNNSTIRGVNPICSNEQLMMIMEEEIRANAVQSMFAIKKAADFKLQVEFNVFCATDDLAHLAAFECLRKEGMDHLKSTKISKKLHKKRRSTFTDKTLNRSSSRFSRNTTENHIAAFSFIGSRNSPFPLLQNQKPPFNVFQLLVPKEKIEILVDDTSIEMNSETDREVQFLGVEDKKNERRDTADVILLSDEESSHGKQGNLNKDEPEIVLLDENLPNQLNISDEIICLQDLKIVGEPGPSSSRPQQKEVKEVQSETRIATICDINPGEQSPSYAGLQNFPSSHNLLYSVPSLPSANMPEFVDLLTQGTLLICKKWLRKWDVVRNGLITGKPLRICSYNVLCEQTAYKTPELYVHLAKSGHAYQLTWANRWRLLTREFSMIAADIFCLQEVQYDHYDHFFKPYFEAGPRLFVYTDYVLFIYTNYSSSYILITAGFFGEYKKRTHSLVDGCAVFYKSHFQLLHYEYIEYYVNSESVLDKDHVGQLLRLKDIRSGQEFCVANTHLIFNEWRGDIKLAQLAVLLANIDRECGPDSGQECPYILCGDFNMQPYSPLYNFIINGEICFTNLRRGGISGQGGVGGPFVSVNLLPEDLGIGRNCRFKNLKNRRMLLPPANCWSHPLCFNSVYQPMDAVSAPVVSTYHSLEAANPDFIFYSVRSKGIEQPMFTNSSPAINVAKKEIRLIQRLSLPTMKQLAGTLGPWPNSTTPSDHIPLIADFTAAGLSIFSLFCVLIVKEIESEELKLITYKEIVTKMSEASAISTTSSVLPRDIARATDHTPDENEFQMTIIPSTRIIFMGEEIGVKPVTVSVTIRNDTSLMQAFKVKCTANKMFTIRPAYGIIAAKENKHIEITFKWKNVPKDDLHFISFYHIRINEVVCNLQPREIFEKYKPDGVKRIQCQFKNASGQPIHPVDPKFTTETIVDGLSATRSVA</sequence>
<dbReference type="PROSITE" id="PS50202">
    <property type="entry name" value="MSP"/>
    <property type="match status" value="1"/>
</dbReference>
<dbReference type="SUPFAM" id="SSF56219">
    <property type="entry name" value="DNase I-like"/>
    <property type="match status" value="1"/>
</dbReference>
<dbReference type="GO" id="GO:0000175">
    <property type="term" value="F:3'-5'-RNA exonuclease activity"/>
    <property type="evidence" value="ECO:0007669"/>
    <property type="project" value="TreeGrafter"/>
</dbReference>
<dbReference type="OrthoDB" id="10253982at2759"/>
<dbReference type="PANTHER" id="PTHR12121">
    <property type="entry name" value="CARBON CATABOLITE REPRESSOR PROTEIN 4"/>
    <property type="match status" value="1"/>
</dbReference>
<dbReference type="Gene3D" id="3.60.10.10">
    <property type="entry name" value="Endonuclease/exonuclease/phosphatase"/>
    <property type="match status" value="1"/>
</dbReference>
<keyword evidence="1" id="KW-0732">Signal</keyword>
<feature type="signal peptide" evidence="1">
    <location>
        <begin position="1"/>
        <end position="19"/>
    </location>
</feature>
<protein>
    <recommendedName>
        <fullName evidence="2">MSP domain-containing protein</fullName>
    </recommendedName>
</protein>
<accession>A0A3P6SFK7</accession>
<dbReference type="InterPro" id="IPR013783">
    <property type="entry name" value="Ig-like_fold"/>
</dbReference>
<dbReference type="InterPro" id="IPR000535">
    <property type="entry name" value="MSP_dom"/>
</dbReference>
<organism evidence="3 4">
    <name type="scientific">Litomosoides sigmodontis</name>
    <name type="common">Filarial nematode worm</name>
    <dbReference type="NCBI Taxonomy" id="42156"/>
    <lineage>
        <taxon>Eukaryota</taxon>
        <taxon>Metazoa</taxon>
        <taxon>Ecdysozoa</taxon>
        <taxon>Nematoda</taxon>
        <taxon>Chromadorea</taxon>
        <taxon>Rhabditida</taxon>
        <taxon>Spirurina</taxon>
        <taxon>Spiruromorpha</taxon>
        <taxon>Filarioidea</taxon>
        <taxon>Onchocercidae</taxon>
        <taxon>Litomosoides</taxon>
    </lineage>
</organism>
<reference evidence="3 4" key="1">
    <citation type="submission" date="2018-08" db="EMBL/GenBank/DDBJ databases">
        <authorList>
            <person name="Laetsch R D."/>
            <person name="Stevens L."/>
            <person name="Kumar S."/>
            <person name="Blaxter L. M."/>
        </authorList>
    </citation>
    <scope>NUCLEOTIDE SEQUENCE [LARGE SCALE GENOMIC DNA]</scope>
</reference>
<feature type="chain" id="PRO_5018149927" description="MSP domain-containing protein" evidence="1">
    <location>
        <begin position="20"/>
        <end position="1003"/>
    </location>
</feature>
<dbReference type="Proteomes" id="UP000277928">
    <property type="component" value="Unassembled WGS sequence"/>
</dbReference>
<dbReference type="InterPro" id="IPR050410">
    <property type="entry name" value="CCR4/nocturin_mRNA_transcr"/>
</dbReference>
<dbReference type="EMBL" id="UYRX01000036">
    <property type="protein sequence ID" value="VDK70459.1"/>
    <property type="molecule type" value="Genomic_DNA"/>
</dbReference>
<dbReference type="STRING" id="42156.A0A3P6SFK7"/>
<dbReference type="Pfam" id="PF00635">
    <property type="entry name" value="Motile_Sperm"/>
    <property type="match status" value="1"/>
</dbReference>
<proteinExistence type="predicted"/>
<dbReference type="SUPFAM" id="SSF49354">
    <property type="entry name" value="PapD-like"/>
    <property type="match status" value="1"/>
</dbReference>
<evidence type="ECO:0000313" key="3">
    <source>
        <dbReference type="EMBL" id="VDK70459.1"/>
    </source>
</evidence>
<dbReference type="Gene3D" id="2.60.40.10">
    <property type="entry name" value="Immunoglobulins"/>
    <property type="match status" value="1"/>
</dbReference>
<keyword evidence="4" id="KW-1185">Reference proteome</keyword>
<gene>
    <name evidence="3" type="ORF">NLS_LOCUS1108</name>
</gene>
<name>A0A3P6SFK7_LITSI</name>
<dbReference type="Pfam" id="PF03372">
    <property type="entry name" value="Exo_endo_phos"/>
    <property type="match status" value="1"/>
</dbReference>
<dbReference type="InterPro" id="IPR036691">
    <property type="entry name" value="Endo/exonu/phosph_ase_sf"/>
</dbReference>
<feature type="domain" description="MSP" evidence="2">
    <location>
        <begin position="856"/>
        <end position="975"/>
    </location>
</feature>
<dbReference type="InterPro" id="IPR005135">
    <property type="entry name" value="Endo/exonuclease/phosphatase"/>
</dbReference>